<feature type="compositionally biased region" description="Basic and acidic residues" evidence="1">
    <location>
        <begin position="36"/>
        <end position="52"/>
    </location>
</feature>
<keyword evidence="3" id="KW-1185">Reference proteome</keyword>
<dbReference type="EMBL" id="QKYT01000375">
    <property type="protein sequence ID" value="RIA86241.1"/>
    <property type="molecule type" value="Genomic_DNA"/>
</dbReference>
<dbReference type="Proteomes" id="UP000265703">
    <property type="component" value="Unassembled WGS sequence"/>
</dbReference>
<protein>
    <submittedName>
        <fullName evidence="2">Uncharacterized protein</fullName>
    </submittedName>
</protein>
<reference evidence="2 3" key="1">
    <citation type="submission" date="2018-06" db="EMBL/GenBank/DDBJ databases">
        <title>Comparative genomics reveals the genomic features of Rhizophagus irregularis, R. cerebriforme, R. diaphanum and Gigaspora rosea, and their symbiotic lifestyle signature.</title>
        <authorList>
            <person name="Morin E."/>
            <person name="San Clemente H."/>
            <person name="Chen E.C.H."/>
            <person name="De La Providencia I."/>
            <person name="Hainaut M."/>
            <person name="Kuo A."/>
            <person name="Kohler A."/>
            <person name="Murat C."/>
            <person name="Tang N."/>
            <person name="Roy S."/>
            <person name="Loubradou J."/>
            <person name="Henrissat B."/>
            <person name="Grigoriev I.V."/>
            <person name="Corradi N."/>
            <person name="Roux C."/>
            <person name="Martin F.M."/>
        </authorList>
    </citation>
    <scope>NUCLEOTIDE SEQUENCE [LARGE SCALE GENOMIC DNA]</scope>
    <source>
        <strain evidence="2 3">DAOM 227022</strain>
    </source>
</reference>
<proteinExistence type="predicted"/>
<feature type="compositionally biased region" description="Basic and acidic residues" evidence="1">
    <location>
        <begin position="1"/>
        <end position="20"/>
    </location>
</feature>
<evidence type="ECO:0000256" key="1">
    <source>
        <dbReference type="SAM" id="MobiDB-lite"/>
    </source>
</evidence>
<feature type="region of interest" description="Disordered" evidence="1">
    <location>
        <begin position="1"/>
        <end position="171"/>
    </location>
</feature>
<accession>A0A397STN5</accession>
<name>A0A397STN5_9GLOM</name>
<evidence type="ECO:0000313" key="3">
    <source>
        <dbReference type="Proteomes" id="UP000265703"/>
    </source>
</evidence>
<sequence>MSESPNRNRNESNTPEREQQHSLTQIISEDMSESPNRNRNENNTPEREEQRRSLVQTISDAADSTRSFISNALGLRQERDNMSTPTHRRIDDYPNVHTPRNPLSPATVASSLATPRSILSPRSPFSRRSQRSHANTPRKSNTSTPRRRITTNPENLAENPDNDLLKEYYEG</sequence>
<feature type="compositionally biased region" description="Polar residues" evidence="1">
    <location>
        <begin position="53"/>
        <end position="70"/>
    </location>
</feature>
<dbReference type="STRING" id="658196.A0A397STN5"/>
<evidence type="ECO:0000313" key="2">
    <source>
        <dbReference type="EMBL" id="RIA86241.1"/>
    </source>
</evidence>
<comment type="caution">
    <text evidence="2">The sequence shown here is derived from an EMBL/GenBank/DDBJ whole genome shotgun (WGS) entry which is preliminary data.</text>
</comment>
<dbReference type="AlphaFoldDB" id="A0A397STN5"/>
<feature type="compositionally biased region" description="Polar residues" evidence="1">
    <location>
        <begin position="133"/>
        <end position="154"/>
    </location>
</feature>
<organism evidence="2 3">
    <name type="scientific">Glomus cerebriforme</name>
    <dbReference type="NCBI Taxonomy" id="658196"/>
    <lineage>
        <taxon>Eukaryota</taxon>
        <taxon>Fungi</taxon>
        <taxon>Fungi incertae sedis</taxon>
        <taxon>Mucoromycota</taxon>
        <taxon>Glomeromycotina</taxon>
        <taxon>Glomeromycetes</taxon>
        <taxon>Glomerales</taxon>
        <taxon>Glomeraceae</taxon>
        <taxon>Glomus</taxon>
    </lineage>
</organism>
<gene>
    <name evidence="2" type="ORF">C1645_342317</name>
</gene>
<feature type="compositionally biased region" description="Low complexity" evidence="1">
    <location>
        <begin position="115"/>
        <end position="127"/>
    </location>
</feature>